<dbReference type="AlphaFoldDB" id="A0AAN9U2B6"/>
<sequence>MTLPGLLSLLILLTVTLLGGFSRLTHGKYTPAFYAYQIDRAPDDASMRFLPYLDFTLAALLAFSSTRPVGAILFATMQFIGLVLRVRDDDDKNTAPDLALCLCAVFLMLEGLLVE</sequence>
<accession>A0AAN9U2B6</accession>
<comment type="caution">
    <text evidence="3">The sequence shown here is derived from an EMBL/GenBank/DDBJ whole genome shotgun (WGS) entry which is preliminary data.</text>
</comment>
<evidence type="ECO:0008006" key="5">
    <source>
        <dbReference type="Google" id="ProtNLM"/>
    </source>
</evidence>
<keyword evidence="2" id="KW-0732">Signal</keyword>
<dbReference type="EMBL" id="JAJSPL020000033">
    <property type="protein sequence ID" value="KAK7736566.1"/>
    <property type="molecule type" value="Genomic_DNA"/>
</dbReference>
<feature type="transmembrane region" description="Helical" evidence="1">
    <location>
        <begin position="51"/>
        <end position="84"/>
    </location>
</feature>
<evidence type="ECO:0000256" key="1">
    <source>
        <dbReference type="SAM" id="Phobius"/>
    </source>
</evidence>
<keyword evidence="4" id="KW-1185">Reference proteome</keyword>
<evidence type="ECO:0000256" key="2">
    <source>
        <dbReference type="SAM" id="SignalP"/>
    </source>
</evidence>
<protein>
    <recommendedName>
        <fullName evidence="5">DUF4345 domain-containing protein</fullName>
    </recommendedName>
</protein>
<evidence type="ECO:0000313" key="3">
    <source>
        <dbReference type="EMBL" id="KAK7736566.1"/>
    </source>
</evidence>
<feature type="signal peptide" evidence="2">
    <location>
        <begin position="1"/>
        <end position="27"/>
    </location>
</feature>
<feature type="chain" id="PRO_5042989457" description="DUF4345 domain-containing protein" evidence="2">
    <location>
        <begin position="28"/>
        <end position="115"/>
    </location>
</feature>
<evidence type="ECO:0000313" key="4">
    <source>
        <dbReference type="Proteomes" id="UP001320245"/>
    </source>
</evidence>
<proteinExistence type="predicted"/>
<keyword evidence="1" id="KW-1133">Transmembrane helix</keyword>
<keyword evidence="1" id="KW-0472">Membrane</keyword>
<dbReference type="Proteomes" id="UP001320245">
    <property type="component" value="Unassembled WGS sequence"/>
</dbReference>
<keyword evidence="1" id="KW-0812">Transmembrane</keyword>
<name>A0AAN9U2B6_9PEZI</name>
<reference evidence="3 4" key="1">
    <citation type="journal article" date="2023" name="PLoS ONE">
        <title>Cytospora paraplurivora sp. nov. isolated from orchards with fruit tree decline syndrome in Ontario, Canada.</title>
        <authorList>
            <person name="Ilyukhin E."/>
            <person name="Nguyen H.D.T."/>
            <person name="Castle A.J."/>
            <person name="Ellouze W."/>
        </authorList>
    </citation>
    <scope>NUCLEOTIDE SEQUENCE [LARGE SCALE GENOMIC DNA]</scope>
    <source>
        <strain evidence="3 4">FDS-564</strain>
    </source>
</reference>
<gene>
    <name evidence="3" type="ORF">SLS53_006998</name>
</gene>
<organism evidence="3 4">
    <name type="scientific">Cytospora paraplurivora</name>
    <dbReference type="NCBI Taxonomy" id="2898453"/>
    <lineage>
        <taxon>Eukaryota</taxon>
        <taxon>Fungi</taxon>
        <taxon>Dikarya</taxon>
        <taxon>Ascomycota</taxon>
        <taxon>Pezizomycotina</taxon>
        <taxon>Sordariomycetes</taxon>
        <taxon>Sordariomycetidae</taxon>
        <taxon>Diaporthales</taxon>
        <taxon>Cytosporaceae</taxon>
        <taxon>Cytospora</taxon>
    </lineage>
</organism>